<comment type="caution">
    <text evidence="1">The sequence shown here is derived from an EMBL/GenBank/DDBJ whole genome shotgun (WGS) entry which is preliminary data.</text>
</comment>
<protein>
    <submittedName>
        <fullName evidence="1">Uncharacterized protein</fullName>
    </submittedName>
</protein>
<keyword evidence="2" id="KW-1185">Reference proteome</keyword>
<proteinExistence type="predicted"/>
<dbReference type="EMBL" id="CM055102">
    <property type="protein sequence ID" value="KAJ7539935.1"/>
    <property type="molecule type" value="Genomic_DNA"/>
</dbReference>
<organism evidence="1 2">
    <name type="scientific">Diphasiastrum complanatum</name>
    <name type="common">Issler's clubmoss</name>
    <name type="synonym">Lycopodium complanatum</name>
    <dbReference type="NCBI Taxonomy" id="34168"/>
    <lineage>
        <taxon>Eukaryota</taxon>
        <taxon>Viridiplantae</taxon>
        <taxon>Streptophyta</taxon>
        <taxon>Embryophyta</taxon>
        <taxon>Tracheophyta</taxon>
        <taxon>Lycopodiopsida</taxon>
        <taxon>Lycopodiales</taxon>
        <taxon>Lycopodiaceae</taxon>
        <taxon>Lycopodioideae</taxon>
        <taxon>Diphasiastrum</taxon>
    </lineage>
</organism>
<evidence type="ECO:0000313" key="1">
    <source>
        <dbReference type="EMBL" id="KAJ7539935.1"/>
    </source>
</evidence>
<accession>A0ACC2CDD5</accession>
<dbReference type="Proteomes" id="UP001162992">
    <property type="component" value="Chromosome 11"/>
</dbReference>
<gene>
    <name evidence="1" type="ORF">O6H91_11G115700</name>
</gene>
<name>A0ACC2CDD5_DIPCM</name>
<reference evidence="2" key="1">
    <citation type="journal article" date="2024" name="Proc. Natl. Acad. Sci. U.S.A.">
        <title>Extraordinary preservation of gene collinearity over three hundred million years revealed in homosporous lycophytes.</title>
        <authorList>
            <person name="Li C."/>
            <person name="Wickell D."/>
            <person name="Kuo L.Y."/>
            <person name="Chen X."/>
            <person name="Nie B."/>
            <person name="Liao X."/>
            <person name="Peng D."/>
            <person name="Ji J."/>
            <person name="Jenkins J."/>
            <person name="Williams M."/>
            <person name="Shu S."/>
            <person name="Plott C."/>
            <person name="Barry K."/>
            <person name="Rajasekar S."/>
            <person name="Grimwood J."/>
            <person name="Han X."/>
            <person name="Sun S."/>
            <person name="Hou Z."/>
            <person name="He W."/>
            <person name="Dai G."/>
            <person name="Sun C."/>
            <person name="Schmutz J."/>
            <person name="Leebens-Mack J.H."/>
            <person name="Li F.W."/>
            <person name="Wang L."/>
        </authorList>
    </citation>
    <scope>NUCLEOTIDE SEQUENCE [LARGE SCALE GENOMIC DNA]</scope>
    <source>
        <strain evidence="2">cv. PW_Plant_1</strain>
    </source>
</reference>
<evidence type="ECO:0000313" key="2">
    <source>
        <dbReference type="Proteomes" id="UP001162992"/>
    </source>
</evidence>
<sequence>MAILAWLSLLSAMAFLRIAMSSFTPTMAPAFIWSNNRFLGIEEHSVDYEIFTPKSLAKNLLERLHPSGKQETKRETNLFLAFIGDELRSVDIARDTLQKINTQHVLQNTMATSNFSVVLPHIVFSAEEDSFVDSLVDTIEQTENHGNILGELHTFGCTGANKALKEFGSIQDIEEFLSSRKVTNGGEINVLVICSPSWKLPLKEESEGKLLGKITQALSASVNDYVALYVSDLSKRSEYDLNLHVRQLSSSAGATNETFCDEICQTKATLLEALLVGVVLIFILVMGICCMAGVQSPSRFESQKES</sequence>